<dbReference type="RefSeq" id="WP_235120299.1">
    <property type="nucleotide sequence ID" value="NZ_CP090978.1"/>
</dbReference>
<keyword evidence="1" id="KW-0472">Membrane</keyword>
<feature type="transmembrane region" description="Helical" evidence="1">
    <location>
        <begin position="37"/>
        <end position="59"/>
    </location>
</feature>
<keyword evidence="1" id="KW-1133">Transmembrane helix</keyword>
<evidence type="ECO:0000313" key="3">
    <source>
        <dbReference type="Proteomes" id="UP001649230"/>
    </source>
</evidence>
<gene>
    <name evidence="2" type="ORF">L0M14_01220</name>
</gene>
<accession>A0ABY3SIT5</accession>
<sequence length="140" mass="15868">MKDNYQVTGPSRLHWILLINACNIGFSSLESIIDNSYWQLAVVVGILCSLTGMIVMIVMSFKKAKLHVLGESIIVGDRVFVPAELREIIVSSMHRTVWFKRKSGWSRPGYHVGKEEPFDEAAVAIRSWAYRNQVTVRTIS</sequence>
<name>A0ABY3SIT5_9BACL</name>
<dbReference type="Proteomes" id="UP001649230">
    <property type="component" value="Chromosome"/>
</dbReference>
<organism evidence="2 3">
    <name type="scientific">Paenibacillus hexagrammi</name>
    <dbReference type="NCBI Taxonomy" id="2908839"/>
    <lineage>
        <taxon>Bacteria</taxon>
        <taxon>Bacillati</taxon>
        <taxon>Bacillota</taxon>
        <taxon>Bacilli</taxon>
        <taxon>Bacillales</taxon>
        <taxon>Paenibacillaceae</taxon>
        <taxon>Paenibacillus</taxon>
    </lineage>
</organism>
<dbReference type="EMBL" id="CP090978">
    <property type="protein sequence ID" value="UJF33908.1"/>
    <property type="molecule type" value="Genomic_DNA"/>
</dbReference>
<reference evidence="2 3" key="1">
    <citation type="journal article" date="2024" name="Int. J. Syst. Evol. Microbiol.">
        <title>Paenibacillus hexagrammi sp. nov., a novel bacterium isolated from the gut content of Hexagrammos agrammus.</title>
        <authorList>
            <person name="Jung H.K."/>
            <person name="Kim D.G."/>
            <person name="Zin H."/>
            <person name="Park J."/>
            <person name="Jung H."/>
            <person name="Kim Y.O."/>
            <person name="Kong H.J."/>
            <person name="Kim J.W."/>
            <person name="Kim Y.S."/>
        </authorList>
    </citation>
    <scope>NUCLEOTIDE SEQUENCE [LARGE SCALE GENOMIC DNA]</scope>
    <source>
        <strain evidence="2 3">YPD9-1</strain>
    </source>
</reference>
<evidence type="ECO:0000313" key="2">
    <source>
        <dbReference type="EMBL" id="UJF33908.1"/>
    </source>
</evidence>
<keyword evidence="3" id="KW-1185">Reference proteome</keyword>
<keyword evidence="1" id="KW-0812">Transmembrane</keyword>
<proteinExistence type="predicted"/>
<protein>
    <submittedName>
        <fullName evidence="2">Uncharacterized protein</fullName>
    </submittedName>
</protein>
<evidence type="ECO:0000256" key="1">
    <source>
        <dbReference type="SAM" id="Phobius"/>
    </source>
</evidence>